<evidence type="ECO:0000313" key="2">
    <source>
        <dbReference type="EMBL" id="KGA19247.1"/>
    </source>
</evidence>
<reference evidence="2" key="1">
    <citation type="submission" date="2014-06" db="EMBL/GenBank/DDBJ databases">
        <title>Key roles for freshwater Actinobacteria revealed by deep metagenomic sequencing.</title>
        <authorList>
            <person name="Ghai R."/>
            <person name="Mizuno C.M."/>
            <person name="Picazo A."/>
            <person name="Camacho A."/>
            <person name="Rodriguez-Valera F."/>
        </authorList>
    </citation>
    <scope>NUCLEOTIDE SEQUENCE</scope>
</reference>
<keyword evidence="1" id="KW-0812">Transmembrane</keyword>
<feature type="transmembrane region" description="Helical" evidence="1">
    <location>
        <begin position="52"/>
        <end position="70"/>
    </location>
</feature>
<accession>A0A094Q750</accession>
<dbReference type="Pfam" id="PF09534">
    <property type="entry name" value="Trp_oprn_chp"/>
    <property type="match status" value="1"/>
</dbReference>
<dbReference type="EMBL" id="JNSL01000033">
    <property type="protein sequence ID" value="KGA19247.1"/>
    <property type="molecule type" value="Genomic_DNA"/>
</dbReference>
<gene>
    <name evidence="2" type="ORF">GM51_7040</name>
</gene>
<feature type="transmembrane region" description="Helical" evidence="1">
    <location>
        <begin position="125"/>
        <end position="146"/>
    </location>
</feature>
<feature type="transmembrane region" description="Helical" evidence="1">
    <location>
        <begin position="77"/>
        <end position="97"/>
    </location>
</feature>
<feature type="transmembrane region" description="Helical" evidence="1">
    <location>
        <begin position="12"/>
        <end position="32"/>
    </location>
</feature>
<protein>
    <submittedName>
        <fullName evidence="2">Uncharacterized protein</fullName>
    </submittedName>
</protein>
<comment type="caution">
    <text evidence="2">The sequence shown here is derived from an EMBL/GenBank/DDBJ whole genome shotgun (WGS) entry which is preliminary data.</text>
</comment>
<dbReference type="AlphaFoldDB" id="A0A094Q750"/>
<name>A0A094Q750_9ZZZZ</name>
<evidence type="ECO:0000256" key="1">
    <source>
        <dbReference type="SAM" id="Phobius"/>
    </source>
</evidence>
<organism evidence="2">
    <name type="scientific">freshwater metagenome</name>
    <dbReference type="NCBI Taxonomy" id="449393"/>
    <lineage>
        <taxon>unclassified sequences</taxon>
        <taxon>metagenomes</taxon>
        <taxon>ecological metagenomes</taxon>
    </lineage>
</organism>
<keyword evidence="1" id="KW-0472">Membrane</keyword>
<proteinExistence type="predicted"/>
<sequence length="186" mass="19834">MKLTLRNLISLELLSSVIVLVALSRPWVVATYEETGFPAVNLSLSANQLNSTLNGLAIAAAASALGVVATRGIFRRLVGAVILAIGIGIVLATANLVKNLDVFIGMQFEQAVGREVTGWVAQTSYYEWLVIPAGALIALCGLAIALKSFETGLSKRYERNPSNANELTPWQALDLGIDPTIENPSR</sequence>
<dbReference type="InterPro" id="IPR019051">
    <property type="entry name" value="Trp_biosyn_TM_oprn/chp"/>
</dbReference>
<keyword evidence="1" id="KW-1133">Transmembrane helix</keyword>